<dbReference type="EMBL" id="UINC01036262">
    <property type="protein sequence ID" value="SVB29957.1"/>
    <property type="molecule type" value="Genomic_DNA"/>
</dbReference>
<keyword evidence="1" id="KW-0472">Membrane</keyword>
<feature type="non-terminal residue" evidence="2">
    <location>
        <position position="1"/>
    </location>
</feature>
<keyword evidence="1" id="KW-1133">Transmembrane helix</keyword>
<dbReference type="AlphaFoldDB" id="A0A382CX94"/>
<protein>
    <recommendedName>
        <fullName evidence="3">TIGR00374 family protein</fullName>
    </recommendedName>
</protein>
<feature type="transmembrane region" description="Helical" evidence="1">
    <location>
        <begin position="43"/>
        <end position="67"/>
    </location>
</feature>
<proteinExistence type="predicted"/>
<reference evidence="2" key="1">
    <citation type="submission" date="2018-05" db="EMBL/GenBank/DDBJ databases">
        <authorList>
            <person name="Lanie J.A."/>
            <person name="Ng W.-L."/>
            <person name="Kazmierczak K.M."/>
            <person name="Andrzejewski T.M."/>
            <person name="Davidsen T.M."/>
            <person name="Wayne K.J."/>
            <person name="Tettelin H."/>
            <person name="Glass J.I."/>
            <person name="Rusch D."/>
            <person name="Podicherti R."/>
            <person name="Tsui H.-C.T."/>
            <person name="Winkler M.E."/>
        </authorList>
    </citation>
    <scope>NUCLEOTIDE SEQUENCE</scope>
</reference>
<sequence>WLLYLSFGEGGTFMQLGPAFAASYVAGYLAIFAPAGAGIREGVLLILLQPVMATETALVFAIITRLWTTTTELIPVLVLVVRQRIIPA</sequence>
<evidence type="ECO:0008006" key="3">
    <source>
        <dbReference type="Google" id="ProtNLM"/>
    </source>
</evidence>
<organism evidence="2">
    <name type="scientific">marine metagenome</name>
    <dbReference type="NCBI Taxonomy" id="408172"/>
    <lineage>
        <taxon>unclassified sequences</taxon>
        <taxon>metagenomes</taxon>
        <taxon>ecological metagenomes</taxon>
    </lineage>
</organism>
<name>A0A382CX94_9ZZZZ</name>
<evidence type="ECO:0000313" key="2">
    <source>
        <dbReference type="EMBL" id="SVB29957.1"/>
    </source>
</evidence>
<gene>
    <name evidence="2" type="ORF">METZ01_LOCUS182811</name>
</gene>
<accession>A0A382CX94</accession>
<evidence type="ECO:0000256" key="1">
    <source>
        <dbReference type="SAM" id="Phobius"/>
    </source>
</evidence>
<feature type="transmembrane region" description="Helical" evidence="1">
    <location>
        <begin position="12"/>
        <end position="31"/>
    </location>
</feature>
<keyword evidence="1" id="KW-0812">Transmembrane</keyword>